<reference evidence="1" key="1">
    <citation type="submission" date="2014-11" db="EMBL/GenBank/DDBJ databases">
        <authorList>
            <person name="Amaro Gonzalez C."/>
        </authorList>
    </citation>
    <scope>NUCLEOTIDE SEQUENCE</scope>
</reference>
<reference evidence="1" key="2">
    <citation type="journal article" date="2015" name="Fish Shellfish Immunol.">
        <title>Early steps in the European eel (Anguilla anguilla)-Vibrio vulnificus interaction in the gills: Role of the RtxA13 toxin.</title>
        <authorList>
            <person name="Callol A."/>
            <person name="Pajuelo D."/>
            <person name="Ebbesson L."/>
            <person name="Teles M."/>
            <person name="MacKenzie S."/>
            <person name="Amaro C."/>
        </authorList>
    </citation>
    <scope>NUCLEOTIDE SEQUENCE</scope>
</reference>
<dbReference type="AlphaFoldDB" id="A0A0E9WB24"/>
<protein>
    <submittedName>
        <fullName evidence="1">Uncharacterized protein</fullName>
    </submittedName>
</protein>
<accession>A0A0E9WB24</accession>
<dbReference type="EMBL" id="GBXM01021086">
    <property type="protein sequence ID" value="JAH87491.1"/>
    <property type="molecule type" value="Transcribed_RNA"/>
</dbReference>
<name>A0A0E9WB24_ANGAN</name>
<organism evidence="1">
    <name type="scientific">Anguilla anguilla</name>
    <name type="common">European freshwater eel</name>
    <name type="synonym">Muraena anguilla</name>
    <dbReference type="NCBI Taxonomy" id="7936"/>
    <lineage>
        <taxon>Eukaryota</taxon>
        <taxon>Metazoa</taxon>
        <taxon>Chordata</taxon>
        <taxon>Craniata</taxon>
        <taxon>Vertebrata</taxon>
        <taxon>Euteleostomi</taxon>
        <taxon>Actinopterygii</taxon>
        <taxon>Neopterygii</taxon>
        <taxon>Teleostei</taxon>
        <taxon>Anguilliformes</taxon>
        <taxon>Anguillidae</taxon>
        <taxon>Anguilla</taxon>
    </lineage>
</organism>
<sequence length="63" mass="7255">MSIQSQPVPFWLQSCTETLFHLRELDLSYDHPGESGMTALRVLHSFHTTFTQPLYPGLKLGYM</sequence>
<evidence type="ECO:0000313" key="1">
    <source>
        <dbReference type="EMBL" id="JAH87491.1"/>
    </source>
</evidence>
<proteinExistence type="predicted"/>